<dbReference type="AlphaFoldDB" id="A0A645G6H8"/>
<accession>A0A645G6H8</accession>
<evidence type="ECO:0000313" key="1">
    <source>
        <dbReference type="EMBL" id="MPN19543.1"/>
    </source>
</evidence>
<reference evidence="1" key="1">
    <citation type="submission" date="2019-08" db="EMBL/GenBank/DDBJ databases">
        <authorList>
            <person name="Kucharzyk K."/>
            <person name="Murdoch R.W."/>
            <person name="Higgins S."/>
            <person name="Loffler F."/>
        </authorList>
    </citation>
    <scope>NUCLEOTIDE SEQUENCE</scope>
</reference>
<protein>
    <submittedName>
        <fullName evidence="1">Uncharacterized protein</fullName>
    </submittedName>
</protein>
<name>A0A645G6H8_9ZZZZ</name>
<organism evidence="1">
    <name type="scientific">bioreactor metagenome</name>
    <dbReference type="NCBI Taxonomy" id="1076179"/>
    <lineage>
        <taxon>unclassified sequences</taxon>
        <taxon>metagenomes</taxon>
        <taxon>ecological metagenomes</taxon>
    </lineage>
</organism>
<gene>
    <name evidence="1" type="ORF">SDC9_166914</name>
</gene>
<sequence>MRVELDVAGAGPDRGGGLVEALQCLGAGPAAGLGRPVVVERHVQVVGGEDAERGTARGPELQLVTVPDPAGEVEQLAQGDPHRRLELPRVGHVAGQRVQRHAPRALRAHRGEGGMSGCKAAVTARWN</sequence>
<dbReference type="EMBL" id="VSSQ01067117">
    <property type="protein sequence ID" value="MPN19543.1"/>
    <property type="molecule type" value="Genomic_DNA"/>
</dbReference>
<proteinExistence type="predicted"/>
<comment type="caution">
    <text evidence="1">The sequence shown here is derived from an EMBL/GenBank/DDBJ whole genome shotgun (WGS) entry which is preliminary data.</text>
</comment>